<gene>
    <name evidence="1" type="ORF">AALA52_06345</name>
</gene>
<organism evidence="1 2">
    <name type="scientific">Lactococcus ileimucosae</name>
    <dbReference type="NCBI Taxonomy" id="2941329"/>
    <lineage>
        <taxon>Bacteria</taxon>
        <taxon>Bacillati</taxon>
        <taxon>Bacillota</taxon>
        <taxon>Bacilli</taxon>
        <taxon>Lactobacillales</taxon>
        <taxon>Streptococcaceae</taxon>
        <taxon>Lactococcus</taxon>
    </lineage>
</organism>
<dbReference type="EMBL" id="JBCLSH010000020">
    <property type="protein sequence ID" value="MEY8443860.1"/>
    <property type="molecule type" value="Genomic_DNA"/>
</dbReference>
<feature type="non-terminal residue" evidence="1">
    <location>
        <position position="1"/>
    </location>
</feature>
<keyword evidence="2" id="KW-1185">Reference proteome</keyword>
<dbReference type="Proteomes" id="UP001565283">
    <property type="component" value="Unassembled WGS sequence"/>
</dbReference>
<accession>A0ABV4D3T8</accession>
<comment type="caution">
    <text evidence="1">The sequence shown here is derived from an EMBL/GenBank/DDBJ whole genome shotgun (WGS) entry which is preliminary data.</text>
</comment>
<evidence type="ECO:0000313" key="1">
    <source>
        <dbReference type="EMBL" id="MEY8443860.1"/>
    </source>
</evidence>
<name>A0ABV4D3T8_9LACT</name>
<proteinExistence type="predicted"/>
<evidence type="ECO:0000313" key="2">
    <source>
        <dbReference type="Proteomes" id="UP001565283"/>
    </source>
</evidence>
<sequence length="181" mass="19681">GTIFTMAGEQYRYLENQGGGNHLIILNEILSASFNSQNDRNNQWYSQLNLDVQAMVRPVSDTFTTGETGLGSVIIDAGFLPTNLYAFPEVMADESQVDSGGTPRAFSLSLADVARLSGSDRAFPSNLERLATGENGWWLRTPSTNIHAWNIFPDSGGLSDGGARDNMWGARGTRPALIVHQ</sequence>
<protein>
    <submittedName>
        <fullName evidence="1">Uncharacterized protein</fullName>
    </submittedName>
</protein>
<reference evidence="1 2" key="1">
    <citation type="submission" date="2024-03" db="EMBL/GenBank/DDBJ databases">
        <title>Mouse gut bacterial collection (mGBC) of GemPharmatech.</title>
        <authorList>
            <person name="He Y."/>
            <person name="Dong L."/>
            <person name="Wu D."/>
            <person name="Gao X."/>
            <person name="Lin Z."/>
        </authorList>
    </citation>
    <scope>NUCLEOTIDE SEQUENCE [LARGE SCALE GENOMIC DNA]</scope>
    <source>
        <strain evidence="1 2">61-15</strain>
    </source>
</reference>